<evidence type="ECO:0000256" key="7">
    <source>
        <dbReference type="ARBA" id="ARBA00022912"/>
    </source>
</evidence>
<dbReference type="EMBL" id="GFXV01002480">
    <property type="protein sequence ID" value="MBW14285.1"/>
    <property type="molecule type" value="Transcribed_RNA"/>
</dbReference>
<dbReference type="SMART" id="SM00331">
    <property type="entry name" value="PP2C_SIG"/>
    <property type="match status" value="1"/>
</dbReference>
<dbReference type="EC" id="3.1.3.16" evidence="11"/>
<dbReference type="PANTHER" id="PTHR12320">
    <property type="entry name" value="PROTEIN PHOSPHATASE 2C"/>
    <property type="match status" value="1"/>
</dbReference>
<keyword evidence="7 11" id="KW-0904">Protein phosphatase</keyword>
<accession>A0A2H8TJI7</accession>
<feature type="domain" description="PPM-type phosphatase" evidence="12">
    <location>
        <begin position="48"/>
        <end position="302"/>
    </location>
</feature>
<keyword evidence="6 11" id="KW-0460">Magnesium</keyword>
<evidence type="ECO:0000256" key="10">
    <source>
        <dbReference type="ARBA" id="ARBA00048336"/>
    </source>
</evidence>
<dbReference type="SUPFAM" id="SSF81606">
    <property type="entry name" value="PP2C-like"/>
    <property type="match status" value="1"/>
</dbReference>
<evidence type="ECO:0000256" key="6">
    <source>
        <dbReference type="ARBA" id="ARBA00022842"/>
    </source>
</evidence>
<evidence type="ECO:0000259" key="12">
    <source>
        <dbReference type="PROSITE" id="PS51746"/>
    </source>
</evidence>
<evidence type="ECO:0000256" key="8">
    <source>
        <dbReference type="ARBA" id="ARBA00023211"/>
    </source>
</evidence>
<dbReference type="InterPro" id="IPR036457">
    <property type="entry name" value="PPM-type-like_dom_sf"/>
</dbReference>
<dbReference type="GO" id="GO:0046872">
    <property type="term" value="F:metal ion binding"/>
    <property type="evidence" value="ECO:0007669"/>
    <property type="project" value="UniProtKB-UniRule"/>
</dbReference>
<keyword evidence="5 11" id="KW-0378">Hydrolase</keyword>
<comment type="similarity">
    <text evidence="3 11">Belongs to the PP2C family.</text>
</comment>
<sequence length="304" mass="32953">MQQIVSTGRLISRALWNGFTNLAPSNSEHVNKKREPSFLYAVCGFPKESSRKHPPIKGKFGDDAWFSAKGKATDVLGVADGVGGWRHYGIDPGEFSSFLMTTCERLVSLGKVKPNKPNKLLAQSYYELLENKQPILGSSTACVVVLNKETSSIYTANIGDSGFMVVRGGHVVHRSEEQQHYFNTPYQLSVPPPAHSGQVLSDSPDSADTSDFAVENGDVILLATDGVFDNVPDHLLLKELSKVEGVRDPTKLQCAANTIAWMARILAFDRSFLSPFALSAQANGINTVGGKPDDITVLLATIAM</sequence>
<gene>
    <name evidence="13" type="primary">pptc7_1</name>
</gene>
<dbReference type="PANTHER" id="PTHR12320:SF1">
    <property type="entry name" value="PROTEIN PHOSPHATASE PTC7 HOMOLOG"/>
    <property type="match status" value="1"/>
</dbReference>
<dbReference type="Gene3D" id="3.60.40.10">
    <property type="entry name" value="PPM-type phosphatase domain"/>
    <property type="match status" value="1"/>
</dbReference>
<dbReference type="Pfam" id="PF13672">
    <property type="entry name" value="PP2C_2"/>
    <property type="match status" value="1"/>
</dbReference>
<reference evidence="13" key="1">
    <citation type="submission" date="2017-10" db="EMBL/GenBank/DDBJ databases">
        <title>Transcriptome Assembly of Sugarcane Aphid Adults.</title>
        <authorList>
            <person name="Scully E.D."/>
            <person name="Palmer N.A."/>
            <person name="Geib S.M."/>
            <person name="Sarath G."/>
            <person name="Sattler S.E."/>
        </authorList>
    </citation>
    <scope>NUCLEOTIDE SEQUENCE</scope>
    <source>
        <tissue evidence="13">Whole body</tissue>
    </source>
</reference>
<comment type="catalytic activity">
    <reaction evidence="9 11">
        <text>O-phospho-L-seryl-[protein] + H2O = L-seryl-[protein] + phosphate</text>
        <dbReference type="Rhea" id="RHEA:20629"/>
        <dbReference type="Rhea" id="RHEA-COMP:9863"/>
        <dbReference type="Rhea" id="RHEA-COMP:11604"/>
        <dbReference type="ChEBI" id="CHEBI:15377"/>
        <dbReference type="ChEBI" id="CHEBI:29999"/>
        <dbReference type="ChEBI" id="CHEBI:43474"/>
        <dbReference type="ChEBI" id="CHEBI:83421"/>
        <dbReference type="EC" id="3.1.3.16"/>
    </reaction>
</comment>
<dbReference type="OrthoDB" id="60843at2759"/>
<name>A0A2H8TJI7_9HEMI</name>
<dbReference type="SMART" id="SM00332">
    <property type="entry name" value="PP2Cc"/>
    <property type="match status" value="1"/>
</dbReference>
<comment type="cofactor">
    <cofactor evidence="2 11">
        <name>Mg(2+)</name>
        <dbReference type="ChEBI" id="CHEBI:18420"/>
    </cofactor>
</comment>
<dbReference type="AlphaFoldDB" id="A0A2H8TJI7"/>
<keyword evidence="4 11" id="KW-0479">Metal-binding</keyword>
<evidence type="ECO:0000313" key="13">
    <source>
        <dbReference type="EMBL" id="MBW14285.1"/>
    </source>
</evidence>
<dbReference type="GO" id="GO:0004722">
    <property type="term" value="F:protein serine/threonine phosphatase activity"/>
    <property type="evidence" value="ECO:0007669"/>
    <property type="project" value="UniProtKB-EC"/>
</dbReference>
<dbReference type="GO" id="GO:0005739">
    <property type="term" value="C:mitochondrion"/>
    <property type="evidence" value="ECO:0007669"/>
    <property type="project" value="TreeGrafter"/>
</dbReference>
<organism evidence="13">
    <name type="scientific">Melanaphis sacchari</name>
    <dbReference type="NCBI Taxonomy" id="742174"/>
    <lineage>
        <taxon>Eukaryota</taxon>
        <taxon>Metazoa</taxon>
        <taxon>Ecdysozoa</taxon>
        <taxon>Arthropoda</taxon>
        <taxon>Hexapoda</taxon>
        <taxon>Insecta</taxon>
        <taxon>Pterygota</taxon>
        <taxon>Neoptera</taxon>
        <taxon>Paraneoptera</taxon>
        <taxon>Hemiptera</taxon>
        <taxon>Sternorrhyncha</taxon>
        <taxon>Aphidomorpha</taxon>
        <taxon>Aphidoidea</taxon>
        <taxon>Aphididae</taxon>
        <taxon>Aphidini</taxon>
        <taxon>Melanaphis</taxon>
    </lineage>
</organism>
<dbReference type="FunFam" id="3.60.40.10:FF:000009">
    <property type="entry name" value="Blast:Protein phosphatase PTC7 homolog"/>
    <property type="match status" value="1"/>
</dbReference>
<evidence type="ECO:0000256" key="11">
    <source>
        <dbReference type="RuleBase" id="RU366020"/>
    </source>
</evidence>
<proteinExistence type="inferred from homology"/>
<dbReference type="InterPro" id="IPR039123">
    <property type="entry name" value="PPTC7"/>
</dbReference>
<evidence type="ECO:0000256" key="5">
    <source>
        <dbReference type="ARBA" id="ARBA00022801"/>
    </source>
</evidence>
<comment type="catalytic activity">
    <reaction evidence="10 11">
        <text>O-phospho-L-threonyl-[protein] + H2O = L-threonyl-[protein] + phosphate</text>
        <dbReference type="Rhea" id="RHEA:47004"/>
        <dbReference type="Rhea" id="RHEA-COMP:11060"/>
        <dbReference type="Rhea" id="RHEA-COMP:11605"/>
        <dbReference type="ChEBI" id="CHEBI:15377"/>
        <dbReference type="ChEBI" id="CHEBI:30013"/>
        <dbReference type="ChEBI" id="CHEBI:43474"/>
        <dbReference type="ChEBI" id="CHEBI:61977"/>
        <dbReference type="EC" id="3.1.3.16"/>
    </reaction>
</comment>
<evidence type="ECO:0000256" key="9">
    <source>
        <dbReference type="ARBA" id="ARBA00047761"/>
    </source>
</evidence>
<evidence type="ECO:0000256" key="1">
    <source>
        <dbReference type="ARBA" id="ARBA00001936"/>
    </source>
</evidence>
<keyword evidence="8 11" id="KW-0464">Manganese</keyword>
<evidence type="ECO:0000256" key="2">
    <source>
        <dbReference type="ARBA" id="ARBA00001946"/>
    </source>
</evidence>
<dbReference type="InterPro" id="IPR001932">
    <property type="entry name" value="PPM-type_phosphatase-like_dom"/>
</dbReference>
<evidence type="ECO:0000256" key="4">
    <source>
        <dbReference type="ARBA" id="ARBA00022723"/>
    </source>
</evidence>
<protein>
    <recommendedName>
        <fullName evidence="11">Protein phosphatase</fullName>
        <ecNumber evidence="11">3.1.3.16</ecNumber>
    </recommendedName>
</protein>
<evidence type="ECO:0000256" key="3">
    <source>
        <dbReference type="ARBA" id="ARBA00006702"/>
    </source>
</evidence>
<dbReference type="PROSITE" id="PS51746">
    <property type="entry name" value="PPM_2"/>
    <property type="match status" value="1"/>
</dbReference>
<comment type="cofactor">
    <cofactor evidence="1 11">
        <name>Mn(2+)</name>
        <dbReference type="ChEBI" id="CHEBI:29035"/>
    </cofactor>
</comment>